<dbReference type="InterPro" id="IPR002142">
    <property type="entry name" value="Peptidase_S49"/>
</dbReference>
<evidence type="ECO:0000259" key="2">
    <source>
        <dbReference type="Pfam" id="PF01343"/>
    </source>
</evidence>
<evidence type="ECO:0000313" key="4">
    <source>
        <dbReference type="EMBL" id="CDW89791.1"/>
    </source>
</evidence>
<gene>
    <name evidence="3" type="primary">Contig8677.g9269</name>
    <name evidence="4" type="synonym">Contig6317.g6769</name>
    <name evidence="3" type="ORF">STYLEM_15355</name>
    <name evidence="4" type="ORF">STYLEM_18930</name>
</gene>
<dbReference type="PANTHER" id="PTHR42987:SF4">
    <property type="entry name" value="PROTEASE SOHB-RELATED"/>
    <property type="match status" value="1"/>
</dbReference>
<dbReference type="GO" id="GO:0006508">
    <property type="term" value="P:proteolysis"/>
    <property type="evidence" value="ECO:0007669"/>
    <property type="project" value="InterPro"/>
</dbReference>
<dbReference type="InterPro" id="IPR029045">
    <property type="entry name" value="ClpP/crotonase-like_dom_sf"/>
</dbReference>
<organism evidence="3 5">
    <name type="scientific">Stylonychia lemnae</name>
    <name type="common">Ciliate</name>
    <dbReference type="NCBI Taxonomy" id="5949"/>
    <lineage>
        <taxon>Eukaryota</taxon>
        <taxon>Sar</taxon>
        <taxon>Alveolata</taxon>
        <taxon>Ciliophora</taxon>
        <taxon>Intramacronucleata</taxon>
        <taxon>Spirotrichea</taxon>
        <taxon>Stichotrichia</taxon>
        <taxon>Sporadotrichida</taxon>
        <taxon>Oxytrichidae</taxon>
        <taxon>Stylonychinae</taxon>
        <taxon>Stylonychia</taxon>
    </lineage>
</organism>
<dbReference type="GO" id="GO:0008233">
    <property type="term" value="F:peptidase activity"/>
    <property type="evidence" value="ECO:0007669"/>
    <property type="project" value="InterPro"/>
</dbReference>
<dbReference type="Proteomes" id="UP000039865">
    <property type="component" value="Unassembled WGS sequence"/>
</dbReference>
<dbReference type="EMBL" id="CCKQ01014497">
    <property type="protein sequence ID" value="CDW86262.1"/>
    <property type="molecule type" value="Genomic_DNA"/>
</dbReference>
<dbReference type="AlphaFoldDB" id="A0A078AYH1"/>
<sequence length="296" mass="34017">MKKILSYIWKSPDKRRVIYLPINKIDIKAKEKIDQALKNVNEGNTAAILLSINTKLPNSSHSLVYADQIGENLMNKTQAIGNGVKLITYAEDTCLGVGFQLLSYGDIVLSNPNSLLGNVGFSSDPWNLKEFSEYYQIKMRYIHKGKKKVRLNRFQDFEQEDIDWLMNIMNKRVEAISQLVTTKRASKFKNKDQTINLIKSGELFKPKQALELGLIDELTNPDEYVLKTYGKEVYIDVPQQNWKQKIGLQTFANNIISTDNSDLDLNEIENFDEQIRNLMMNYCIENGLRANIPLNI</sequence>
<feature type="domain" description="Peptidase S49" evidence="2">
    <location>
        <begin position="83"/>
        <end position="226"/>
    </location>
</feature>
<reference evidence="3 5" key="1">
    <citation type="submission" date="2014-06" db="EMBL/GenBank/DDBJ databases">
        <authorList>
            <person name="Swart Estienne"/>
        </authorList>
    </citation>
    <scope>NUCLEOTIDE SEQUENCE [LARGE SCALE GENOMIC DNA]</scope>
    <source>
        <strain evidence="3 5">130c</strain>
    </source>
</reference>
<evidence type="ECO:0000256" key="1">
    <source>
        <dbReference type="ARBA" id="ARBA00008683"/>
    </source>
</evidence>
<comment type="similarity">
    <text evidence="1">Belongs to the peptidase S49 family.</text>
</comment>
<dbReference type="InParanoid" id="A0A078AYH1"/>
<keyword evidence="5" id="KW-1185">Reference proteome</keyword>
<dbReference type="PANTHER" id="PTHR42987">
    <property type="entry name" value="PEPTIDASE S49"/>
    <property type="match status" value="1"/>
</dbReference>
<dbReference type="EMBL" id="CCKQ01017880">
    <property type="protein sequence ID" value="CDW89791.1"/>
    <property type="molecule type" value="Genomic_DNA"/>
</dbReference>
<protein>
    <submittedName>
        <fullName evidence="3">Peptidase s49</fullName>
    </submittedName>
</protein>
<dbReference type="Pfam" id="PF01343">
    <property type="entry name" value="Peptidase_S49"/>
    <property type="match status" value="1"/>
</dbReference>
<proteinExistence type="inferred from homology"/>
<accession>A0A078AYH1</accession>
<dbReference type="OrthoDB" id="286854at2759"/>
<dbReference type="SUPFAM" id="SSF52096">
    <property type="entry name" value="ClpP/crotonase"/>
    <property type="match status" value="1"/>
</dbReference>
<evidence type="ECO:0000313" key="3">
    <source>
        <dbReference type="EMBL" id="CDW86262.1"/>
    </source>
</evidence>
<name>A0A078AYH1_STYLE</name>
<evidence type="ECO:0000313" key="5">
    <source>
        <dbReference type="Proteomes" id="UP000039865"/>
    </source>
</evidence>
<dbReference type="Gene3D" id="3.90.226.10">
    <property type="entry name" value="2-enoyl-CoA Hydratase, Chain A, domain 1"/>
    <property type="match status" value="1"/>
</dbReference>